<dbReference type="SUPFAM" id="SSF64182">
    <property type="entry name" value="DHH phosphoesterases"/>
    <property type="match status" value="1"/>
</dbReference>
<feature type="domain" description="DHHA1" evidence="2">
    <location>
        <begin position="5"/>
        <end position="65"/>
    </location>
</feature>
<feature type="region of interest" description="Disordered" evidence="1">
    <location>
        <begin position="100"/>
        <end position="131"/>
    </location>
</feature>
<accession>A0A159Z6C9</accession>
<keyword evidence="3" id="KW-0269">Exonuclease</keyword>
<dbReference type="Gene3D" id="3.10.310.30">
    <property type="match status" value="1"/>
</dbReference>
<keyword evidence="3" id="KW-0540">Nuclease</keyword>
<name>A0A159Z6C9_9RHOB</name>
<dbReference type="GO" id="GO:0003676">
    <property type="term" value="F:nucleic acid binding"/>
    <property type="evidence" value="ECO:0007669"/>
    <property type="project" value="InterPro"/>
</dbReference>
<dbReference type="PANTHER" id="PTHR30255:SF2">
    <property type="entry name" value="SINGLE-STRANDED-DNA-SPECIFIC EXONUCLEASE RECJ"/>
    <property type="match status" value="1"/>
</dbReference>
<protein>
    <submittedName>
        <fullName evidence="3">Single-stranded-DNA-specific exonuclease RecJ</fullName>
    </submittedName>
</protein>
<dbReference type="Proteomes" id="UP000076128">
    <property type="component" value="Chromosome"/>
</dbReference>
<keyword evidence="4" id="KW-1185">Reference proteome</keyword>
<dbReference type="AlphaFoldDB" id="A0A159Z6C9"/>
<dbReference type="GO" id="GO:0004527">
    <property type="term" value="F:exonuclease activity"/>
    <property type="evidence" value="ECO:0007669"/>
    <property type="project" value="UniProtKB-KW"/>
</dbReference>
<dbReference type="InterPro" id="IPR003156">
    <property type="entry name" value="DHHA1_dom"/>
</dbReference>
<evidence type="ECO:0000313" key="3">
    <source>
        <dbReference type="EMBL" id="AMY69994.1"/>
    </source>
</evidence>
<sequence length="131" mass="13151">MVIGLSGDEGKGSGRSVSGVDLGAAIHRVAAEGLLLRGGGHKMAAGLTVARGQLEPAMERLADLLARQGAGAGGPADLRLDGLLMPGAATPALVEEIDKAGPSARAPLPRALPLPRWRSPRPAASARPICA</sequence>
<dbReference type="EMBL" id="CP012661">
    <property type="protein sequence ID" value="AMY69994.1"/>
    <property type="molecule type" value="Genomic_DNA"/>
</dbReference>
<reference evidence="3 4" key="1">
    <citation type="submission" date="2015-09" db="EMBL/GenBank/DDBJ databases">
        <title>Complete genome sequence of Defluviimonas alba cai42t isolated from an oilfield in Xinjiang.</title>
        <authorList>
            <person name="Geng S."/>
            <person name="Pan X."/>
            <person name="Wu X."/>
        </authorList>
    </citation>
    <scope>NUCLEOTIDE SEQUENCE [LARGE SCALE GENOMIC DNA]</scope>
    <source>
        <strain evidence="4">cai42</strain>
    </source>
</reference>
<evidence type="ECO:0000259" key="2">
    <source>
        <dbReference type="Pfam" id="PF02272"/>
    </source>
</evidence>
<proteinExistence type="predicted"/>
<keyword evidence="3" id="KW-0378">Hydrolase</keyword>
<dbReference type="InterPro" id="IPR038763">
    <property type="entry name" value="DHH_sf"/>
</dbReference>
<organism evidence="3 4">
    <name type="scientific">Frigidibacter mobilis</name>
    <dbReference type="NCBI Taxonomy" id="1335048"/>
    <lineage>
        <taxon>Bacteria</taxon>
        <taxon>Pseudomonadati</taxon>
        <taxon>Pseudomonadota</taxon>
        <taxon>Alphaproteobacteria</taxon>
        <taxon>Rhodobacterales</taxon>
        <taxon>Paracoccaceae</taxon>
        <taxon>Frigidibacter</taxon>
    </lineage>
</organism>
<dbReference type="KEGG" id="daa:AKL17_2755"/>
<evidence type="ECO:0000256" key="1">
    <source>
        <dbReference type="SAM" id="MobiDB-lite"/>
    </source>
</evidence>
<dbReference type="PATRIC" id="fig|1335048.3.peg.2868"/>
<dbReference type="PANTHER" id="PTHR30255">
    <property type="entry name" value="SINGLE-STRANDED-DNA-SPECIFIC EXONUCLEASE RECJ"/>
    <property type="match status" value="1"/>
</dbReference>
<evidence type="ECO:0000313" key="4">
    <source>
        <dbReference type="Proteomes" id="UP000076128"/>
    </source>
</evidence>
<dbReference type="Pfam" id="PF02272">
    <property type="entry name" value="DHHA1"/>
    <property type="match status" value="1"/>
</dbReference>
<feature type="compositionally biased region" description="Low complexity" evidence="1">
    <location>
        <begin position="102"/>
        <end position="131"/>
    </location>
</feature>
<dbReference type="InterPro" id="IPR051673">
    <property type="entry name" value="SSDNA_exonuclease_RecJ"/>
</dbReference>
<dbReference type="STRING" id="1335048.AKL17_2755"/>
<gene>
    <name evidence="3" type="ORF">AKL17_2755</name>
</gene>